<proteinExistence type="predicted"/>
<feature type="region of interest" description="Disordered" evidence="1">
    <location>
        <begin position="1"/>
        <end position="36"/>
    </location>
</feature>
<gene>
    <name evidence="3" type="ORF">EUGRSUZ_H00621</name>
</gene>
<accession>A0A059AVH0</accession>
<feature type="compositionally biased region" description="Basic residues" evidence="1">
    <location>
        <begin position="24"/>
        <end position="36"/>
    </location>
</feature>
<reference evidence="3" key="1">
    <citation type="submission" date="2013-07" db="EMBL/GenBank/DDBJ databases">
        <title>The genome of Eucalyptus grandis.</title>
        <authorList>
            <person name="Schmutz J."/>
            <person name="Hayes R."/>
            <person name="Myburg A."/>
            <person name="Tuskan G."/>
            <person name="Grattapaglia D."/>
            <person name="Rokhsar D.S."/>
        </authorList>
    </citation>
    <scope>NUCLEOTIDE SEQUENCE</scope>
    <source>
        <tissue evidence="3">Leaf extractions</tissue>
    </source>
</reference>
<dbReference type="Gramene" id="KCW57873">
    <property type="protein sequence ID" value="KCW57873"/>
    <property type="gene ID" value="EUGRSUZ_H00621"/>
</dbReference>
<organism evidence="3">
    <name type="scientific">Eucalyptus grandis</name>
    <name type="common">Flooded gum</name>
    <dbReference type="NCBI Taxonomy" id="71139"/>
    <lineage>
        <taxon>Eukaryota</taxon>
        <taxon>Viridiplantae</taxon>
        <taxon>Streptophyta</taxon>
        <taxon>Embryophyta</taxon>
        <taxon>Tracheophyta</taxon>
        <taxon>Spermatophyta</taxon>
        <taxon>Magnoliopsida</taxon>
        <taxon>eudicotyledons</taxon>
        <taxon>Gunneridae</taxon>
        <taxon>Pentapetalae</taxon>
        <taxon>rosids</taxon>
        <taxon>malvids</taxon>
        <taxon>Myrtales</taxon>
        <taxon>Myrtaceae</taxon>
        <taxon>Myrtoideae</taxon>
        <taxon>Eucalypteae</taxon>
        <taxon>Eucalyptus</taxon>
    </lineage>
</organism>
<dbReference type="EMBL" id="KK198760">
    <property type="protein sequence ID" value="KCW57873.1"/>
    <property type="molecule type" value="Genomic_DNA"/>
</dbReference>
<feature type="transmembrane region" description="Helical" evidence="2">
    <location>
        <begin position="43"/>
        <end position="64"/>
    </location>
</feature>
<protein>
    <submittedName>
        <fullName evidence="3">Uncharacterized protein</fullName>
    </submittedName>
</protein>
<keyword evidence="2" id="KW-1133">Transmembrane helix</keyword>
<sequence length="88" mass="10157">MFVCSTKMIKGSSSKARLSFRTPPPKKKKKEKRRSSKTLMHECYFCIISTMISGDLILFTPFLFENILGLPKKYPALTYYSSVQGYNF</sequence>
<dbReference type="InParanoid" id="A0A059AVH0"/>
<keyword evidence="2" id="KW-0812">Transmembrane</keyword>
<keyword evidence="2" id="KW-0472">Membrane</keyword>
<evidence type="ECO:0000256" key="2">
    <source>
        <dbReference type="SAM" id="Phobius"/>
    </source>
</evidence>
<evidence type="ECO:0000313" key="3">
    <source>
        <dbReference type="EMBL" id="KCW57873.1"/>
    </source>
</evidence>
<evidence type="ECO:0000256" key="1">
    <source>
        <dbReference type="SAM" id="MobiDB-lite"/>
    </source>
</evidence>
<dbReference type="AlphaFoldDB" id="A0A059AVH0"/>
<name>A0A059AVH0_EUCGR</name>